<dbReference type="EMBL" id="CP033019">
    <property type="protein sequence ID" value="AYM78351.1"/>
    <property type="molecule type" value="Genomic_DNA"/>
</dbReference>
<dbReference type="CDD" id="cd02042">
    <property type="entry name" value="ParAB_family"/>
    <property type="match status" value="1"/>
</dbReference>
<dbReference type="Pfam" id="PF09140">
    <property type="entry name" value="MipZ"/>
    <property type="match status" value="1"/>
</dbReference>
<dbReference type="InterPro" id="IPR050678">
    <property type="entry name" value="DNA_Partitioning_ATPase"/>
</dbReference>
<name>A0A3G2EDJ8_9BURK</name>
<evidence type="ECO:0000313" key="1">
    <source>
        <dbReference type="EMBL" id="AYM78351.1"/>
    </source>
</evidence>
<dbReference type="Gene3D" id="3.40.50.300">
    <property type="entry name" value="P-loop containing nucleotide triphosphate hydrolases"/>
    <property type="match status" value="1"/>
</dbReference>
<dbReference type="InterPro" id="IPR027417">
    <property type="entry name" value="P-loop_NTPase"/>
</dbReference>
<dbReference type="PANTHER" id="PTHR13696:SF96">
    <property type="entry name" value="COBQ_COBB_MIND_PARA NUCLEOTIDE BINDING DOMAIN-CONTAINING PROTEIN"/>
    <property type="match status" value="1"/>
</dbReference>
<gene>
    <name evidence="1" type="ORF">D9M09_23045</name>
</gene>
<evidence type="ECO:0000313" key="2">
    <source>
        <dbReference type="Proteomes" id="UP000279594"/>
    </source>
</evidence>
<reference evidence="1 2" key="1">
    <citation type="submission" date="2018-10" db="EMBL/GenBank/DDBJ databases">
        <title>Effects of UV and annual dynamics of microbial communities in freshwater RAS systems.</title>
        <authorList>
            <person name="Bekkelund A.K."/>
            <person name="Hansen B.R."/>
            <person name="Stokken H."/>
            <person name="Eriksen B.F."/>
            <person name="Kashulin N.A."/>
        </authorList>
    </citation>
    <scope>NUCLEOTIDE SEQUENCE [LARGE SCALE GENOMIC DNA]</scope>
    <source>
        <strain evidence="1 2">BHSEK</strain>
    </source>
</reference>
<protein>
    <submittedName>
        <fullName evidence="1">Cobyrinic acid ac-diamide synthase</fullName>
    </submittedName>
</protein>
<sequence>MIIAITDERGGMEKSILAGRLAASRALAGRKVLLLDADPRQGAMAQARNMHDGAMHGSLTRPRLMARAISAKGLQPELEHLVHCYHDIVIDSEGRDSMGSRSALIAARVLVVPLAGVADAGAQAGLARRIAHARSVNPGLRVLLAADSQAAPAHALAAQIPAARVVGLGQLYCAVFDNHHRAA</sequence>
<organism evidence="1 2">
    <name type="scientific">Janthinobacterium agaricidamnosum</name>
    <dbReference type="NCBI Taxonomy" id="55508"/>
    <lineage>
        <taxon>Bacteria</taxon>
        <taxon>Pseudomonadati</taxon>
        <taxon>Pseudomonadota</taxon>
        <taxon>Betaproteobacteria</taxon>
        <taxon>Burkholderiales</taxon>
        <taxon>Oxalobacteraceae</taxon>
        <taxon>Janthinobacterium</taxon>
    </lineage>
</organism>
<dbReference type="PANTHER" id="PTHR13696">
    <property type="entry name" value="P-LOOP CONTAINING NUCLEOSIDE TRIPHOSPHATE HYDROLASE"/>
    <property type="match status" value="1"/>
</dbReference>
<dbReference type="InterPro" id="IPR015223">
    <property type="entry name" value="MipZ"/>
</dbReference>
<dbReference type="SUPFAM" id="SSF52540">
    <property type="entry name" value="P-loop containing nucleoside triphosphate hydrolases"/>
    <property type="match status" value="1"/>
</dbReference>
<proteinExistence type="predicted"/>
<accession>A0A3G2EDJ8</accession>
<keyword evidence="2" id="KW-1185">Reference proteome</keyword>
<dbReference type="Proteomes" id="UP000279594">
    <property type="component" value="Chromosome"/>
</dbReference>
<dbReference type="AlphaFoldDB" id="A0A3G2EDJ8"/>